<feature type="region of interest" description="Disordered" evidence="1">
    <location>
        <begin position="1"/>
        <end position="40"/>
    </location>
</feature>
<reference evidence="2 3" key="1">
    <citation type="journal article" date="2019" name="Sci. Rep.">
        <title>Orb-weaving spider Araneus ventricosus genome elucidates the spidroin gene catalogue.</title>
        <authorList>
            <person name="Kono N."/>
            <person name="Nakamura H."/>
            <person name="Ohtoshi R."/>
            <person name="Moran D.A.P."/>
            <person name="Shinohara A."/>
            <person name="Yoshida Y."/>
            <person name="Fujiwara M."/>
            <person name="Mori M."/>
            <person name="Tomita M."/>
            <person name="Arakawa K."/>
        </authorList>
    </citation>
    <scope>NUCLEOTIDE SEQUENCE [LARGE SCALE GENOMIC DNA]</scope>
</reference>
<feature type="compositionally biased region" description="Basic and acidic residues" evidence="1">
    <location>
        <begin position="1"/>
        <end position="16"/>
    </location>
</feature>
<evidence type="ECO:0000313" key="2">
    <source>
        <dbReference type="EMBL" id="GBN24610.1"/>
    </source>
</evidence>
<dbReference type="AlphaFoldDB" id="A0A4Y2MDY1"/>
<evidence type="ECO:0000256" key="1">
    <source>
        <dbReference type="SAM" id="MobiDB-lite"/>
    </source>
</evidence>
<keyword evidence="3" id="KW-1185">Reference proteome</keyword>
<dbReference type="EMBL" id="BGPR01007145">
    <property type="protein sequence ID" value="GBN24610.1"/>
    <property type="molecule type" value="Genomic_DNA"/>
</dbReference>
<proteinExistence type="predicted"/>
<accession>A0A4Y2MDY1</accession>
<dbReference type="Proteomes" id="UP000499080">
    <property type="component" value="Unassembled WGS sequence"/>
</dbReference>
<gene>
    <name evidence="2" type="ORF">AVEN_249581_1</name>
</gene>
<protein>
    <submittedName>
        <fullName evidence="2">Uncharacterized protein</fullName>
    </submittedName>
</protein>
<organism evidence="2 3">
    <name type="scientific">Araneus ventricosus</name>
    <name type="common">Orbweaver spider</name>
    <name type="synonym">Epeira ventricosa</name>
    <dbReference type="NCBI Taxonomy" id="182803"/>
    <lineage>
        <taxon>Eukaryota</taxon>
        <taxon>Metazoa</taxon>
        <taxon>Ecdysozoa</taxon>
        <taxon>Arthropoda</taxon>
        <taxon>Chelicerata</taxon>
        <taxon>Arachnida</taxon>
        <taxon>Araneae</taxon>
        <taxon>Araneomorphae</taxon>
        <taxon>Entelegynae</taxon>
        <taxon>Araneoidea</taxon>
        <taxon>Araneidae</taxon>
        <taxon>Araneus</taxon>
    </lineage>
</organism>
<comment type="caution">
    <text evidence="2">The sequence shown here is derived from an EMBL/GenBank/DDBJ whole genome shotgun (WGS) entry which is preliminary data.</text>
</comment>
<sequence length="78" mass="8368">MERNLGPDGATHHEVQQGKAITVSGYSQPRHPPYCQRGPIHSGPLPGTLFTLNTKPQMLTISLDPLEQISQAAGIPAN</sequence>
<evidence type="ECO:0000313" key="3">
    <source>
        <dbReference type="Proteomes" id="UP000499080"/>
    </source>
</evidence>
<name>A0A4Y2MDY1_ARAVE</name>